<dbReference type="PANTHER" id="PTHR36182">
    <property type="entry name" value="PROTEIN, PUTATIVE (AFU_ORTHOLOGUE AFUA_6G10930)-RELATED"/>
    <property type="match status" value="1"/>
</dbReference>
<comment type="caution">
    <text evidence="1">The sequence shown here is derived from an EMBL/GenBank/DDBJ whole genome shotgun (WGS) entry which is preliminary data.</text>
</comment>
<reference evidence="1" key="1">
    <citation type="submission" date="2022-07" db="EMBL/GenBank/DDBJ databases">
        <title>Phylogenomic reconstructions and comparative analyses of Kickxellomycotina fungi.</title>
        <authorList>
            <person name="Reynolds N.K."/>
            <person name="Stajich J.E."/>
            <person name="Barry K."/>
            <person name="Grigoriev I.V."/>
            <person name="Crous P."/>
            <person name="Smith M.E."/>
        </authorList>
    </citation>
    <scope>NUCLEOTIDE SEQUENCE</scope>
    <source>
        <strain evidence="1">NRRL 1566</strain>
    </source>
</reference>
<accession>A0A9W8I6C6</accession>
<sequence>MEVIYPCPRYNANGIDCPQLPPGETLDWNINAPIASNMVKLQPICKHAQPWPTPAAHWVAGNPVFVEFSTHGSPHDGGHCEWSLSYDHGKTFVVVYRKLSHCFYNEENQLVTNYTFTLPANVPNSDSAILMWSWVNAMGNREFYTNCADITISGSTSASFTGPQMTILNYPGYPEIPEFLGNYSVGLSYYENAPLVTVQAASESDIYQTMV</sequence>
<dbReference type="Proteomes" id="UP001139887">
    <property type="component" value="Unassembled WGS sequence"/>
</dbReference>
<dbReference type="AlphaFoldDB" id="A0A9W8I6C6"/>
<evidence type="ECO:0000313" key="2">
    <source>
        <dbReference type="Proteomes" id="UP001139887"/>
    </source>
</evidence>
<protein>
    <recommendedName>
        <fullName evidence="3">Chitin-binding type-4 domain-containing protein</fullName>
    </recommendedName>
</protein>
<evidence type="ECO:0000313" key="1">
    <source>
        <dbReference type="EMBL" id="KAJ2846876.1"/>
    </source>
</evidence>
<organism evidence="1 2">
    <name type="scientific">Coemansia brasiliensis</name>
    <dbReference type="NCBI Taxonomy" id="2650707"/>
    <lineage>
        <taxon>Eukaryota</taxon>
        <taxon>Fungi</taxon>
        <taxon>Fungi incertae sedis</taxon>
        <taxon>Zoopagomycota</taxon>
        <taxon>Kickxellomycotina</taxon>
        <taxon>Kickxellomycetes</taxon>
        <taxon>Kickxellales</taxon>
        <taxon>Kickxellaceae</taxon>
        <taxon>Coemansia</taxon>
    </lineage>
</organism>
<dbReference type="Gene3D" id="2.70.50.70">
    <property type="match status" value="1"/>
</dbReference>
<dbReference type="OrthoDB" id="2342176at2759"/>
<dbReference type="PANTHER" id="PTHR36182:SF1">
    <property type="entry name" value="PROTEIN, PUTATIVE (AFU_ORTHOLOGUE AFUA_6G10930)-RELATED"/>
    <property type="match status" value="1"/>
</dbReference>
<dbReference type="EMBL" id="JANBUW010000435">
    <property type="protein sequence ID" value="KAJ2846876.1"/>
    <property type="molecule type" value="Genomic_DNA"/>
</dbReference>
<gene>
    <name evidence="1" type="ORF">IWW36_004137</name>
</gene>
<proteinExistence type="predicted"/>
<evidence type="ECO:0008006" key="3">
    <source>
        <dbReference type="Google" id="ProtNLM"/>
    </source>
</evidence>
<keyword evidence="2" id="KW-1185">Reference proteome</keyword>
<name>A0A9W8I6C6_9FUNG</name>